<protein>
    <submittedName>
        <fullName evidence="1">Uncharacterized protein</fullName>
    </submittedName>
</protein>
<gene>
    <name evidence="1" type="ORF">MTR67_001392</name>
</gene>
<feature type="non-terminal residue" evidence="1">
    <location>
        <position position="1"/>
    </location>
</feature>
<sequence>VSSVFSQNRESIGLPSSDLNSISIFYLTRISEGLFAESTGNQMATMPCTAKGHGWLRPAIGVVELSQCIIQASYWNGPGPGGLVIKSGKWAAGLNLGRSSRQDGTVRKGGEQELTYLIMSSSQGTGAIHKNSMVLKLHYMKV</sequence>
<dbReference type="EMBL" id="CP133612">
    <property type="protein sequence ID" value="WMV08007.1"/>
    <property type="molecule type" value="Genomic_DNA"/>
</dbReference>
<dbReference type="AlphaFoldDB" id="A0AAF0PNK1"/>
<proteinExistence type="predicted"/>
<evidence type="ECO:0000313" key="1">
    <source>
        <dbReference type="EMBL" id="WMV08007.1"/>
    </source>
</evidence>
<dbReference type="Proteomes" id="UP001234989">
    <property type="component" value="Chromosome 1"/>
</dbReference>
<reference evidence="1" key="1">
    <citation type="submission" date="2023-08" db="EMBL/GenBank/DDBJ databases">
        <title>A de novo genome assembly of Solanum verrucosum Schlechtendal, a Mexican diploid species geographically isolated from the other diploid A-genome species in potato relatives.</title>
        <authorList>
            <person name="Hosaka K."/>
        </authorList>
    </citation>
    <scope>NUCLEOTIDE SEQUENCE</scope>
    <source>
        <tissue evidence="1">Young leaves</tissue>
    </source>
</reference>
<accession>A0AAF0PNK1</accession>
<organism evidence="1 2">
    <name type="scientific">Solanum verrucosum</name>
    <dbReference type="NCBI Taxonomy" id="315347"/>
    <lineage>
        <taxon>Eukaryota</taxon>
        <taxon>Viridiplantae</taxon>
        <taxon>Streptophyta</taxon>
        <taxon>Embryophyta</taxon>
        <taxon>Tracheophyta</taxon>
        <taxon>Spermatophyta</taxon>
        <taxon>Magnoliopsida</taxon>
        <taxon>eudicotyledons</taxon>
        <taxon>Gunneridae</taxon>
        <taxon>Pentapetalae</taxon>
        <taxon>asterids</taxon>
        <taxon>lamiids</taxon>
        <taxon>Solanales</taxon>
        <taxon>Solanaceae</taxon>
        <taxon>Solanoideae</taxon>
        <taxon>Solaneae</taxon>
        <taxon>Solanum</taxon>
    </lineage>
</organism>
<evidence type="ECO:0000313" key="2">
    <source>
        <dbReference type="Proteomes" id="UP001234989"/>
    </source>
</evidence>
<keyword evidence="2" id="KW-1185">Reference proteome</keyword>
<name>A0AAF0PNK1_SOLVR</name>